<dbReference type="AlphaFoldDB" id="A0A544TBH4"/>
<comment type="caution">
    <text evidence="1">The sequence shown here is derived from an EMBL/GenBank/DDBJ whole genome shotgun (WGS) entry which is preliminary data.</text>
</comment>
<keyword evidence="2" id="KW-1185">Reference proteome</keyword>
<protein>
    <submittedName>
        <fullName evidence="1">Uncharacterized protein</fullName>
    </submittedName>
</protein>
<gene>
    <name evidence="1" type="ORF">FG383_10525</name>
</gene>
<organism evidence="1 2">
    <name type="scientific">Psychrobacillus soli</name>
    <dbReference type="NCBI Taxonomy" id="1543965"/>
    <lineage>
        <taxon>Bacteria</taxon>
        <taxon>Bacillati</taxon>
        <taxon>Bacillota</taxon>
        <taxon>Bacilli</taxon>
        <taxon>Bacillales</taxon>
        <taxon>Bacillaceae</taxon>
        <taxon>Psychrobacillus</taxon>
    </lineage>
</organism>
<sequence>MGTFYALGVVKKFTAKSNQTLNEANWMEHLNERLDMEQYTINFRDNAIEGKLKKEVFEKNIKDFYNKLVTITNNELISIYFEDSGTDVEKYQHWVTGMTVKEHSPQITLSAEFAILFIEGKVSVEEFSIEPKLMNWLFRHVDLSNPLSGCIMTDIVG</sequence>
<evidence type="ECO:0000313" key="2">
    <source>
        <dbReference type="Proteomes" id="UP000318937"/>
    </source>
</evidence>
<dbReference type="EMBL" id="VDGG01000018">
    <property type="protein sequence ID" value="TQR14746.1"/>
    <property type="molecule type" value="Genomic_DNA"/>
</dbReference>
<proteinExistence type="predicted"/>
<dbReference type="OrthoDB" id="2943516at2"/>
<dbReference type="Proteomes" id="UP000318937">
    <property type="component" value="Unassembled WGS sequence"/>
</dbReference>
<evidence type="ECO:0000313" key="1">
    <source>
        <dbReference type="EMBL" id="TQR14746.1"/>
    </source>
</evidence>
<name>A0A544TBH4_9BACI</name>
<dbReference type="RefSeq" id="WP_142607362.1">
    <property type="nucleotide sequence ID" value="NZ_VDGG01000018.1"/>
</dbReference>
<reference evidence="1 2" key="1">
    <citation type="submission" date="2019-05" db="EMBL/GenBank/DDBJ databases">
        <title>Psychrobacillus vulpis sp. nov., a new species isolated from feces of a red fox that inhabits in The Tablas de Daimiel Natural Park, Albacete, Spain.</title>
        <authorList>
            <person name="Rodriguez M."/>
            <person name="Reina J.C."/>
            <person name="Bejar V."/>
            <person name="Llamas I."/>
        </authorList>
    </citation>
    <scope>NUCLEOTIDE SEQUENCE [LARGE SCALE GENOMIC DNA]</scope>
    <source>
        <strain evidence="1 2">NHI-2</strain>
    </source>
</reference>
<accession>A0A544TBH4</accession>